<dbReference type="SMART" id="SM00382">
    <property type="entry name" value="AAA"/>
    <property type="match status" value="1"/>
</dbReference>
<evidence type="ECO:0000259" key="12">
    <source>
        <dbReference type="PROSITE" id="PS50929"/>
    </source>
</evidence>
<dbReference type="SUPFAM" id="SSF90123">
    <property type="entry name" value="ABC transporter transmembrane region"/>
    <property type="match status" value="1"/>
</dbReference>
<sequence>MLRKALVLSEQGYRTFWHGVAACVVSNLVLMGTMVIVFAALDGFLGHLQTGAPLPPLGPNLAAIAAALALMTVTQVWQYRTTYGAVYAESERSRTAMAERIRRLPLSFFGQRDLADFASVVMKDCADHERLFSHSIPRLFGMGIFVAIMAVAMFAFDARLAAAALWPIPAAAAVLLVSWRVQIGHTRAKSAAALAFSDTLQEFMECNRQIRAANLQDSYLNLIDRRIDDVERSKQRSEAVNGTLVSAAVTLCRLALPSTVLVGALLVAGGECSLIVYVGYLVAVTRVYEPVMAVLESIVEMIDLTHSLRRMRELIDAPIMEGSERFEPQGHDISFENVSFAYGDTAEAVLSGVSFTAHQGQVTALVGPSGGGKSTCAKLAARFWDADEGAVRVGGVNVAEVDPEVLLSRYSMVFQDVVLFDGTVADNIRLGRGGATDAEVRAAARAANCEDFVNALPQGFDTMIGENGALLSGGERQRISIARALLKDAPIVLLDEATASLDVEGETAMQQALSRLLAGRTVMVIAHRMRTVMNADKVVVLSRGTVAEQGPPAQLLQQNGLFAHMVRVQAEASAWKV</sequence>
<dbReference type="SUPFAM" id="SSF52540">
    <property type="entry name" value="P-loop containing nucleoside triphosphate hydrolases"/>
    <property type="match status" value="1"/>
</dbReference>
<dbReference type="GO" id="GO:0140359">
    <property type="term" value="F:ABC-type transporter activity"/>
    <property type="evidence" value="ECO:0007669"/>
    <property type="project" value="InterPro"/>
</dbReference>
<dbReference type="InterPro" id="IPR036640">
    <property type="entry name" value="ABC1_TM_sf"/>
</dbReference>
<feature type="transmembrane region" description="Helical" evidence="10">
    <location>
        <begin position="139"/>
        <end position="156"/>
    </location>
</feature>
<dbReference type="GO" id="GO:0034040">
    <property type="term" value="F:ATPase-coupled lipid transmembrane transporter activity"/>
    <property type="evidence" value="ECO:0007669"/>
    <property type="project" value="TreeGrafter"/>
</dbReference>
<name>A0A6M8J2F0_9ACTN</name>
<keyword evidence="6 13" id="KW-0067">ATP-binding</keyword>
<feature type="transmembrane region" description="Helical" evidence="10">
    <location>
        <begin position="262"/>
        <end position="283"/>
    </location>
</feature>
<dbReference type="GO" id="GO:0016887">
    <property type="term" value="F:ATP hydrolysis activity"/>
    <property type="evidence" value="ECO:0007669"/>
    <property type="project" value="InterPro"/>
</dbReference>
<keyword evidence="7 10" id="KW-1133">Transmembrane helix</keyword>
<evidence type="ECO:0000259" key="11">
    <source>
        <dbReference type="PROSITE" id="PS50893"/>
    </source>
</evidence>
<dbReference type="InterPro" id="IPR003593">
    <property type="entry name" value="AAA+_ATPase"/>
</dbReference>
<dbReference type="InterPro" id="IPR003439">
    <property type="entry name" value="ABC_transporter-like_ATP-bd"/>
</dbReference>
<dbReference type="PANTHER" id="PTHR24221:SF654">
    <property type="entry name" value="ATP-BINDING CASSETTE SUB-FAMILY B MEMBER 6"/>
    <property type="match status" value="1"/>
</dbReference>
<dbReference type="EMBL" id="CP053716">
    <property type="protein sequence ID" value="QKF07777.1"/>
    <property type="molecule type" value="Genomic_DNA"/>
</dbReference>
<dbReference type="Gene3D" id="1.20.1560.10">
    <property type="entry name" value="ABC transporter type 1, transmembrane domain"/>
    <property type="match status" value="1"/>
</dbReference>
<evidence type="ECO:0000313" key="13">
    <source>
        <dbReference type="EMBL" id="QKF07777.1"/>
    </source>
</evidence>
<comment type="similarity">
    <text evidence="9">Belongs to the ABC transporter superfamily. Siderophore-Fe(3+) uptake transporter (SIUT) (TC 3.A.1.21) family.</text>
</comment>
<feature type="transmembrane region" description="Helical" evidence="10">
    <location>
        <begin position="162"/>
        <end position="181"/>
    </location>
</feature>
<gene>
    <name evidence="13" type="ORF">HLV38_06395</name>
</gene>
<proteinExistence type="inferred from homology"/>
<keyword evidence="4 10" id="KW-0812">Transmembrane</keyword>
<evidence type="ECO:0000256" key="3">
    <source>
        <dbReference type="ARBA" id="ARBA00022475"/>
    </source>
</evidence>
<dbReference type="PANTHER" id="PTHR24221">
    <property type="entry name" value="ATP-BINDING CASSETTE SUB-FAMILY B"/>
    <property type="match status" value="1"/>
</dbReference>
<feature type="transmembrane region" description="Helical" evidence="10">
    <location>
        <begin position="61"/>
        <end position="79"/>
    </location>
</feature>
<dbReference type="PROSITE" id="PS50929">
    <property type="entry name" value="ABC_TM1F"/>
    <property type="match status" value="1"/>
</dbReference>
<organism evidence="13 14">
    <name type="scientific">Berryella wangjianweii</name>
    <dbReference type="NCBI Taxonomy" id="2734634"/>
    <lineage>
        <taxon>Bacteria</taxon>
        <taxon>Bacillati</taxon>
        <taxon>Actinomycetota</taxon>
        <taxon>Coriobacteriia</taxon>
        <taxon>Eggerthellales</taxon>
        <taxon>Eggerthellaceae</taxon>
        <taxon>Berryella</taxon>
    </lineage>
</organism>
<dbReference type="InterPro" id="IPR027417">
    <property type="entry name" value="P-loop_NTPase"/>
</dbReference>
<keyword evidence="3" id="KW-1003">Cell membrane</keyword>
<dbReference type="InterPro" id="IPR017871">
    <property type="entry name" value="ABC_transporter-like_CS"/>
</dbReference>
<dbReference type="GO" id="GO:0005524">
    <property type="term" value="F:ATP binding"/>
    <property type="evidence" value="ECO:0007669"/>
    <property type="project" value="UniProtKB-KW"/>
</dbReference>
<dbReference type="PROSITE" id="PS50893">
    <property type="entry name" value="ABC_TRANSPORTER_2"/>
    <property type="match status" value="1"/>
</dbReference>
<feature type="domain" description="ABC transporter" evidence="11">
    <location>
        <begin position="333"/>
        <end position="568"/>
    </location>
</feature>
<dbReference type="Gene3D" id="3.40.50.300">
    <property type="entry name" value="P-loop containing nucleotide triphosphate hydrolases"/>
    <property type="match status" value="1"/>
</dbReference>
<dbReference type="Pfam" id="PF00664">
    <property type="entry name" value="ABC_membrane"/>
    <property type="match status" value="1"/>
</dbReference>
<evidence type="ECO:0000313" key="14">
    <source>
        <dbReference type="Proteomes" id="UP000503297"/>
    </source>
</evidence>
<dbReference type="AlphaFoldDB" id="A0A6M8J2F0"/>
<evidence type="ECO:0000256" key="8">
    <source>
        <dbReference type="ARBA" id="ARBA00023136"/>
    </source>
</evidence>
<protein>
    <submittedName>
        <fullName evidence="13">ABC transporter ATP-binding protein</fullName>
    </submittedName>
</protein>
<accession>A0A6M8J2F0</accession>
<evidence type="ECO:0000256" key="4">
    <source>
        <dbReference type="ARBA" id="ARBA00022692"/>
    </source>
</evidence>
<dbReference type="RefSeq" id="WP_173165178.1">
    <property type="nucleotide sequence ID" value="NZ_CP053716.1"/>
</dbReference>
<evidence type="ECO:0000256" key="1">
    <source>
        <dbReference type="ARBA" id="ARBA00004429"/>
    </source>
</evidence>
<comment type="subcellular location">
    <subcellularLocation>
        <location evidence="1">Cell inner membrane</location>
        <topology evidence="1">Multi-pass membrane protein</topology>
    </subcellularLocation>
</comment>
<dbReference type="InterPro" id="IPR039421">
    <property type="entry name" value="Type_1_exporter"/>
</dbReference>
<dbReference type="InterPro" id="IPR011527">
    <property type="entry name" value="ABC1_TM_dom"/>
</dbReference>
<dbReference type="Pfam" id="PF00005">
    <property type="entry name" value="ABC_tran"/>
    <property type="match status" value="1"/>
</dbReference>
<feature type="domain" description="ABC transmembrane type-1" evidence="12">
    <location>
        <begin position="19"/>
        <end position="303"/>
    </location>
</feature>
<evidence type="ECO:0000256" key="9">
    <source>
        <dbReference type="ARBA" id="ARBA00023455"/>
    </source>
</evidence>
<dbReference type="Proteomes" id="UP000503297">
    <property type="component" value="Chromosome"/>
</dbReference>
<dbReference type="KEGG" id="bwa:HLV38_06395"/>
<keyword evidence="5" id="KW-0547">Nucleotide-binding</keyword>
<evidence type="ECO:0000256" key="10">
    <source>
        <dbReference type="SAM" id="Phobius"/>
    </source>
</evidence>
<evidence type="ECO:0000256" key="6">
    <source>
        <dbReference type="ARBA" id="ARBA00022840"/>
    </source>
</evidence>
<reference evidence="14" key="1">
    <citation type="submission" date="2020-05" db="EMBL/GenBank/DDBJ databases">
        <title>Novel species in genus Nocardioides.</title>
        <authorList>
            <person name="Zhang G."/>
        </authorList>
    </citation>
    <scope>NUCLEOTIDE SEQUENCE [LARGE SCALE GENOMIC DNA]</scope>
    <source>
        <strain evidence="14">zg-1050</strain>
    </source>
</reference>
<dbReference type="GO" id="GO:0005886">
    <property type="term" value="C:plasma membrane"/>
    <property type="evidence" value="ECO:0007669"/>
    <property type="project" value="UniProtKB-SubCell"/>
</dbReference>
<keyword evidence="14" id="KW-1185">Reference proteome</keyword>
<evidence type="ECO:0000256" key="7">
    <source>
        <dbReference type="ARBA" id="ARBA00022989"/>
    </source>
</evidence>
<evidence type="ECO:0000256" key="2">
    <source>
        <dbReference type="ARBA" id="ARBA00022448"/>
    </source>
</evidence>
<keyword evidence="8 10" id="KW-0472">Membrane</keyword>
<dbReference type="PROSITE" id="PS00211">
    <property type="entry name" value="ABC_TRANSPORTER_1"/>
    <property type="match status" value="1"/>
</dbReference>
<feature type="transmembrane region" description="Helical" evidence="10">
    <location>
        <begin position="20"/>
        <end position="41"/>
    </location>
</feature>
<dbReference type="FunFam" id="3.40.50.300:FF:000221">
    <property type="entry name" value="Multidrug ABC transporter ATP-binding protein"/>
    <property type="match status" value="1"/>
</dbReference>
<evidence type="ECO:0000256" key="5">
    <source>
        <dbReference type="ARBA" id="ARBA00022741"/>
    </source>
</evidence>
<keyword evidence="2" id="KW-0813">Transport</keyword>